<dbReference type="AlphaFoldDB" id="A0A399T9Q1"/>
<accession>A0A399T9Q1</accession>
<evidence type="ECO:0000313" key="1">
    <source>
        <dbReference type="EMBL" id="RIJ50663.1"/>
    </source>
</evidence>
<proteinExistence type="predicted"/>
<reference evidence="1 2" key="1">
    <citation type="submission" date="2018-08" db="EMBL/GenBank/DDBJ databases">
        <title>Pallidiluteibacterium maritimus gen. nov., sp. nov., isolated from coastal sediment.</title>
        <authorList>
            <person name="Zhou L.Y."/>
        </authorList>
    </citation>
    <scope>NUCLEOTIDE SEQUENCE [LARGE SCALE GENOMIC DNA]</scope>
    <source>
        <strain evidence="1 2">XSD2</strain>
    </source>
</reference>
<comment type="caution">
    <text evidence="1">The sequence shown here is derived from an EMBL/GenBank/DDBJ whole genome shotgun (WGS) entry which is preliminary data.</text>
</comment>
<name>A0A399T9Q1_9BACT</name>
<keyword evidence="2" id="KW-1185">Reference proteome</keyword>
<sequence>MISGVNNHAQRTLFSTQNTIIIHSHIDLTYTLVPQAEFNGTQIMQIYTENDFTQMGEIKFALISAISLKKSS</sequence>
<gene>
    <name evidence="1" type="ORF">D1614_01660</name>
</gene>
<organism evidence="1 2">
    <name type="scientific">Maribellus luteus</name>
    <dbReference type="NCBI Taxonomy" id="2305463"/>
    <lineage>
        <taxon>Bacteria</taxon>
        <taxon>Pseudomonadati</taxon>
        <taxon>Bacteroidota</taxon>
        <taxon>Bacteroidia</taxon>
        <taxon>Marinilabiliales</taxon>
        <taxon>Prolixibacteraceae</taxon>
        <taxon>Maribellus</taxon>
    </lineage>
</organism>
<dbReference type="Proteomes" id="UP000265926">
    <property type="component" value="Unassembled WGS sequence"/>
</dbReference>
<dbReference type="EMBL" id="QWGR01000001">
    <property type="protein sequence ID" value="RIJ50663.1"/>
    <property type="molecule type" value="Genomic_DNA"/>
</dbReference>
<protein>
    <submittedName>
        <fullName evidence="1">Uncharacterized protein</fullName>
    </submittedName>
</protein>
<evidence type="ECO:0000313" key="2">
    <source>
        <dbReference type="Proteomes" id="UP000265926"/>
    </source>
</evidence>